<comment type="caution">
    <text evidence="2">The sequence shown here is derived from an EMBL/GenBank/DDBJ whole genome shotgun (WGS) entry which is preliminary data.</text>
</comment>
<gene>
    <name evidence="2" type="ORF">PY05851</name>
</gene>
<keyword evidence="1" id="KW-0812">Transmembrane</keyword>
<reference evidence="2 3" key="1">
    <citation type="journal article" date="2002" name="Nature">
        <title>Genome sequence and comparative analysis of the model rodent malaria parasite Plasmodium yoelii yoelii.</title>
        <authorList>
            <person name="Carlton J.M."/>
            <person name="Angiuoli S.V."/>
            <person name="Suh B.B."/>
            <person name="Kooij T.W."/>
            <person name="Pertea M."/>
            <person name="Silva J.C."/>
            <person name="Ermolaeva M.D."/>
            <person name="Allen J.E."/>
            <person name="Selengut J.D."/>
            <person name="Koo H.L."/>
            <person name="Peterson J.D."/>
            <person name="Pop M."/>
            <person name="Kosack D.S."/>
            <person name="Shumway M.F."/>
            <person name="Bidwell S.L."/>
            <person name="Shallom S.J."/>
            <person name="van Aken S.E."/>
            <person name="Riedmuller S.B."/>
            <person name="Feldblyum T.V."/>
            <person name="Cho J.K."/>
            <person name="Quackenbush J."/>
            <person name="Sedegah M."/>
            <person name="Shoaibi A."/>
            <person name="Cummings L.M."/>
            <person name="Florens L."/>
            <person name="Yates J.R."/>
            <person name="Raine J.D."/>
            <person name="Sinden R.E."/>
            <person name="Harris M.A."/>
            <person name="Cunningham D.A."/>
            <person name="Preiser P.R."/>
            <person name="Bergman L.W."/>
            <person name="Vaidya A.B."/>
            <person name="van Lin L.H."/>
            <person name="Janse C.J."/>
            <person name="Waters A.P."/>
            <person name="Smith H.O."/>
            <person name="White O.R."/>
            <person name="Salzberg S.L."/>
            <person name="Venter J.C."/>
            <person name="Fraser C.M."/>
            <person name="Hoffman S.L."/>
            <person name="Gardner M.J."/>
            <person name="Carucci D.J."/>
        </authorList>
    </citation>
    <scope>NUCLEOTIDE SEQUENCE [LARGE SCALE GENOMIC DNA]</scope>
    <source>
        <strain evidence="2 3">17XNL</strain>
    </source>
</reference>
<sequence>MFNAKMEANHLKNNQHAKLILFNKFDLLIFKHVFFFFFFILQNMQMVVYMSE</sequence>
<dbReference type="Proteomes" id="UP000008553">
    <property type="component" value="Unassembled WGS sequence"/>
</dbReference>
<protein>
    <submittedName>
        <fullName evidence="2">Uncharacterized protein</fullName>
    </submittedName>
</protein>
<name>Q7RCD3_PLAYO</name>
<keyword evidence="1" id="KW-1133">Transmembrane helix</keyword>
<accession>Q7RCD3</accession>
<keyword evidence="1" id="KW-0472">Membrane</keyword>
<evidence type="ECO:0000256" key="1">
    <source>
        <dbReference type="SAM" id="Phobius"/>
    </source>
</evidence>
<evidence type="ECO:0000313" key="3">
    <source>
        <dbReference type="Proteomes" id="UP000008553"/>
    </source>
</evidence>
<dbReference type="PaxDb" id="73239-Q7RCD3"/>
<dbReference type="AlphaFoldDB" id="Q7RCD3"/>
<dbReference type="InParanoid" id="Q7RCD3"/>
<proteinExistence type="predicted"/>
<organism evidence="2 3">
    <name type="scientific">Plasmodium yoelii yoelii</name>
    <dbReference type="NCBI Taxonomy" id="73239"/>
    <lineage>
        <taxon>Eukaryota</taxon>
        <taxon>Sar</taxon>
        <taxon>Alveolata</taxon>
        <taxon>Apicomplexa</taxon>
        <taxon>Aconoidasida</taxon>
        <taxon>Haemosporida</taxon>
        <taxon>Plasmodiidae</taxon>
        <taxon>Plasmodium</taxon>
        <taxon>Plasmodium (Vinckeia)</taxon>
    </lineage>
</organism>
<dbReference type="EMBL" id="AABL01001914">
    <property type="protein sequence ID" value="EAA17946.1"/>
    <property type="molecule type" value="Genomic_DNA"/>
</dbReference>
<keyword evidence="3" id="KW-1185">Reference proteome</keyword>
<evidence type="ECO:0000313" key="2">
    <source>
        <dbReference type="EMBL" id="EAA17946.1"/>
    </source>
</evidence>
<feature type="transmembrane region" description="Helical" evidence="1">
    <location>
        <begin position="21"/>
        <end position="41"/>
    </location>
</feature>